<organism evidence="1 2">
    <name type="scientific">Solidesulfovibrio carbinoliphilus subsp. oakridgensis</name>
    <dbReference type="NCBI Taxonomy" id="694327"/>
    <lineage>
        <taxon>Bacteria</taxon>
        <taxon>Pseudomonadati</taxon>
        <taxon>Thermodesulfobacteriota</taxon>
        <taxon>Desulfovibrionia</taxon>
        <taxon>Desulfovibrionales</taxon>
        <taxon>Desulfovibrionaceae</taxon>
        <taxon>Solidesulfovibrio</taxon>
    </lineage>
</organism>
<dbReference type="Pfam" id="PF09719">
    <property type="entry name" value="C_GCAxxG_C_C"/>
    <property type="match status" value="1"/>
</dbReference>
<evidence type="ECO:0000313" key="1">
    <source>
        <dbReference type="EMBL" id="EHJ47813.1"/>
    </source>
</evidence>
<dbReference type="SUPFAM" id="SSF48695">
    <property type="entry name" value="Multiheme cytochromes"/>
    <property type="match status" value="1"/>
</dbReference>
<dbReference type="InterPro" id="IPR036280">
    <property type="entry name" value="Multihaem_cyt_sf"/>
</dbReference>
<keyword evidence="2" id="KW-1185">Reference proteome</keyword>
<dbReference type="STRING" id="694327.DFW101_1806"/>
<protein>
    <submittedName>
        <fullName evidence="1">C_GCAxxG_C_C family protein</fullName>
    </submittedName>
</protein>
<sequence>MSHALDAAVLKNLEDGYLCSESVLLAAAGHMGLAWDRLPAIATGLGGGMGGLGHVCGALAGAALALGMAKGRNTPGEDLFACMADVQVLAEDFAERFGSIDCRDILGEFSIDLRTEEGRARAMAMRLPELPCKDCCLFAVRALTRLLPAKA</sequence>
<dbReference type="HOGENOM" id="CLU_1728468_0_0_7"/>
<evidence type="ECO:0000313" key="2">
    <source>
        <dbReference type="Proteomes" id="UP000004662"/>
    </source>
</evidence>
<reference evidence="2" key="1">
    <citation type="journal article" date="2015" name="Genome Announc.">
        <title>High-Quality Draft Genome Sequence of Desulfovibrio carbinoliphilus FW-101-2B, an Organic Acid-Oxidizing Sulfate-Reducing Bacterium Isolated from Uranium(VI)-Contaminated Groundwater.</title>
        <authorList>
            <person name="Ramsay B.D."/>
            <person name="Hwang C."/>
            <person name="Woo H.L."/>
            <person name="Carroll S.L."/>
            <person name="Lucas S."/>
            <person name="Han J."/>
            <person name="Lapidus A.L."/>
            <person name="Cheng J.F."/>
            <person name="Goodwin L.A."/>
            <person name="Pitluck S."/>
            <person name="Peters L."/>
            <person name="Chertkov O."/>
            <person name="Held B."/>
            <person name="Detter J.C."/>
            <person name="Han C.S."/>
            <person name="Tapia R."/>
            <person name="Land M.L."/>
            <person name="Hauser L.J."/>
            <person name="Kyrpides N.C."/>
            <person name="Ivanova N.N."/>
            <person name="Mikhailova N."/>
            <person name="Pagani I."/>
            <person name="Woyke T."/>
            <person name="Arkin A.P."/>
            <person name="Dehal P."/>
            <person name="Chivian D."/>
            <person name="Criddle C.S."/>
            <person name="Wu W."/>
            <person name="Chakraborty R."/>
            <person name="Hazen T.C."/>
            <person name="Fields M.W."/>
        </authorList>
    </citation>
    <scope>NUCLEOTIDE SEQUENCE [LARGE SCALE GENOMIC DNA]</scope>
    <source>
        <strain evidence="2">FW-101-2B</strain>
    </source>
</reference>
<dbReference type="InterPro" id="IPR010181">
    <property type="entry name" value="CGCAxxGCC_motif"/>
</dbReference>
<gene>
    <name evidence="1" type="ORF">DFW101_1806</name>
</gene>
<name>G7Q9Y3_9BACT</name>
<proteinExistence type="predicted"/>
<accession>G7Q9Y3</accession>
<dbReference type="eggNOG" id="COG1246">
    <property type="taxonomic scope" value="Bacteria"/>
</dbReference>
<dbReference type="AlphaFoldDB" id="G7Q9Y3"/>
<dbReference type="EMBL" id="CM001368">
    <property type="protein sequence ID" value="EHJ47813.1"/>
    <property type="molecule type" value="Genomic_DNA"/>
</dbReference>
<dbReference type="NCBIfam" id="TIGR01909">
    <property type="entry name" value="C_GCAxxG_C_C"/>
    <property type="match status" value="1"/>
</dbReference>
<dbReference type="Proteomes" id="UP000004662">
    <property type="component" value="Chromosome"/>
</dbReference>
<dbReference type="OrthoDB" id="166000at2"/>
<dbReference type="RefSeq" id="WP_009181204.1">
    <property type="nucleotide sequence ID" value="NZ_CM001368.1"/>
</dbReference>